<evidence type="ECO:0000256" key="4">
    <source>
        <dbReference type="ARBA" id="ARBA00022725"/>
    </source>
</evidence>
<evidence type="ECO:0000256" key="5">
    <source>
        <dbReference type="ARBA" id="ARBA00022989"/>
    </source>
</evidence>
<keyword evidence="3 10" id="KW-0812">Transmembrane</keyword>
<evidence type="ECO:0000256" key="6">
    <source>
        <dbReference type="ARBA" id="ARBA00023040"/>
    </source>
</evidence>
<evidence type="ECO:0000256" key="8">
    <source>
        <dbReference type="ARBA" id="ARBA00023170"/>
    </source>
</evidence>
<evidence type="ECO:0000256" key="10">
    <source>
        <dbReference type="SAM" id="Phobius"/>
    </source>
</evidence>
<dbReference type="EMBL" id="WNTK01000009">
    <property type="protein sequence ID" value="KAG9478296.1"/>
    <property type="molecule type" value="Genomic_DNA"/>
</dbReference>
<dbReference type="SUPFAM" id="SSF81321">
    <property type="entry name" value="Family A G protein-coupled receptor-like"/>
    <property type="match status" value="1"/>
</dbReference>
<evidence type="ECO:0000256" key="7">
    <source>
        <dbReference type="ARBA" id="ARBA00023136"/>
    </source>
</evidence>
<accession>A0A8J6K3W6</accession>
<evidence type="ECO:0000256" key="1">
    <source>
        <dbReference type="ARBA" id="ARBA00004651"/>
    </source>
</evidence>
<dbReference type="GO" id="GO:0004984">
    <property type="term" value="F:olfactory receptor activity"/>
    <property type="evidence" value="ECO:0007669"/>
    <property type="project" value="InterPro"/>
</dbReference>
<feature type="transmembrane region" description="Helical" evidence="10">
    <location>
        <begin position="231"/>
        <end position="251"/>
    </location>
</feature>
<gene>
    <name evidence="12" type="ORF">GDO78_013344</name>
</gene>
<dbReference type="InterPro" id="IPR017452">
    <property type="entry name" value="GPCR_Rhodpsn_7TM"/>
</dbReference>
<evidence type="ECO:0000256" key="3">
    <source>
        <dbReference type="ARBA" id="ARBA00022692"/>
    </source>
</evidence>
<dbReference type="PANTHER" id="PTHR26452">
    <property type="entry name" value="OLFACTORY RECEPTOR"/>
    <property type="match status" value="1"/>
</dbReference>
<feature type="transmembrane region" description="Helical" evidence="10">
    <location>
        <begin position="155"/>
        <end position="185"/>
    </location>
</feature>
<dbReference type="GO" id="GO:0005886">
    <property type="term" value="C:plasma membrane"/>
    <property type="evidence" value="ECO:0007669"/>
    <property type="project" value="UniProtKB-SubCell"/>
</dbReference>
<dbReference type="OrthoDB" id="6359945at2759"/>
<dbReference type="Proteomes" id="UP000770717">
    <property type="component" value="Unassembled WGS sequence"/>
</dbReference>
<evidence type="ECO:0000259" key="11">
    <source>
        <dbReference type="PROSITE" id="PS50262"/>
    </source>
</evidence>
<keyword evidence="2" id="KW-1003">Cell membrane</keyword>
<proteinExistence type="predicted"/>
<name>A0A8J6K3W6_ELECQ</name>
<dbReference type="CDD" id="cd13954">
    <property type="entry name" value="7tmA_OR"/>
    <property type="match status" value="1"/>
</dbReference>
<reference evidence="12" key="1">
    <citation type="thesis" date="2020" institute="ProQuest LLC" country="789 East Eisenhower Parkway, Ann Arbor, MI, USA">
        <title>Comparative Genomics and Chromosome Evolution.</title>
        <authorList>
            <person name="Mudd A.B."/>
        </authorList>
    </citation>
    <scope>NUCLEOTIDE SEQUENCE</scope>
    <source>
        <strain evidence="12">HN-11 Male</strain>
        <tissue evidence="12">Kidney and liver</tissue>
    </source>
</reference>
<keyword evidence="4" id="KW-0716">Sensory transduction</keyword>
<evidence type="ECO:0000256" key="2">
    <source>
        <dbReference type="ARBA" id="ARBA00022475"/>
    </source>
</evidence>
<keyword evidence="7 10" id="KW-0472">Membrane</keyword>
<keyword evidence="4" id="KW-0552">Olfaction</keyword>
<keyword evidence="8" id="KW-0675">Receptor</keyword>
<keyword evidence="6" id="KW-0297">G-protein coupled receptor</keyword>
<dbReference type="InterPro" id="IPR050516">
    <property type="entry name" value="Olfactory_GPCR"/>
</dbReference>
<dbReference type="FunFam" id="1.20.1070.10:FF:000268">
    <property type="entry name" value="Putative olfactory receptor 2I1"/>
    <property type="match status" value="1"/>
</dbReference>
<evidence type="ECO:0000313" key="13">
    <source>
        <dbReference type="Proteomes" id="UP000770717"/>
    </source>
</evidence>
<dbReference type="Pfam" id="PF13853">
    <property type="entry name" value="7tm_4"/>
    <property type="match status" value="1"/>
</dbReference>
<dbReference type="InterPro" id="IPR000276">
    <property type="entry name" value="GPCR_Rhodpsn"/>
</dbReference>
<dbReference type="PROSITE" id="PS50262">
    <property type="entry name" value="G_PROTEIN_RECEP_F1_2"/>
    <property type="match status" value="1"/>
</dbReference>
<comment type="caution">
    <text evidence="12">The sequence shown here is derived from an EMBL/GenBank/DDBJ whole genome shotgun (WGS) entry which is preliminary data.</text>
</comment>
<protein>
    <recommendedName>
        <fullName evidence="11">G-protein coupled receptors family 1 profile domain-containing protein</fullName>
    </recommendedName>
</protein>
<keyword evidence="13" id="KW-1185">Reference proteome</keyword>
<dbReference type="GO" id="GO:0004930">
    <property type="term" value="F:G protein-coupled receptor activity"/>
    <property type="evidence" value="ECO:0007669"/>
    <property type="project" value="UniProtKB-KW"/>
</dbReference>
<dbReference type="InterPro" id="IPR000725">
    <property type="entry name" value="Olfact_rcpt"/>
</dbReference>
<sequence length="279" mass="31339">MTIVLLVILDHHLHTPMYFFLVNLSMMDMSCSTVALHKALITFLSGDSTVSFCSCFAQMYSFLAFTCDELLILTAMSYDRYVAICNPLRYNEVMNNKVCCLLACASWVVGFLNTIPSLLEISSFTCYTSLKVNHFFCDIMPVMKLTCNDTTILELYAFIVGLLLSTFTPFILTFISYAFIIHTILRIRSSSGRRKAFYTCSSHLTVVILLYGTLCYQYFRPISSVSLGSNKLYSLFNTAAVPILNPLIYSLKNKDVIAAMKRNAMNCGIVQQVPGAVLQ</sequence>
<dbReference type="Gene3D" id="1.20.1070.10">
    <property type="entry name" value="Rhodopsin 7-helix transmembrane proteins"/>
    <property type="match status" value="1"/>
</dbReference>
<feature type="transmembrane region" description="Helical" evidence="10">
    <location>
        <begin position="197"/>
        <end position="219"/>
    </location>
</feature>
<dbReference type="PRINTS" id="PR00237">
    <property type="entry name" value="GPCRRHODOPSN"/>
</dbReference>
<keyword evidence="9" id="KW-0807">Transducer</keyword>
<organism evidence="12 13">
    <name type="scientific">Eleutherodactylus coqui</name>
    <name type="common">Puerto Rican coqui</name>
    <dbReference type="NCBI Taxonomy" id="57060"/>
    <lineage>
        <taxon>Eukaryota</taxon>
        <taxon>Metazoa</taxon>
        <taxon>Chordata</taxon>
        <taxon>Craniata</taxon>
        <taxon>Vertebrata</taxon>
        <taxon>Euteleostomi</taxon>
        <taxon>Amphibia</taxon>
        <taxon>Batrachia</taxon>
        <taxon>Anura</taxon>
        <taxon>Neobatrachia</taxon>
        <taxon>Hyloidea</taxon>
        <taxon>Eleutherodactylidae</taxon>
        <taxon>Eleutherodactylinae</taxon>
        <taxon>Eleutherodactylus</taxon>
        <taxon>Eleutherodactylus</taxon>
    </lineage>
</organism>
<dbReference type="PRINTS" id="PR00245">
    <property type="entry name" value="OLFACTORYR"/>
</dbReference>
<feature type="domain" description="G-protein coupled receptors family 1 profile" evidence="11">
    <location>
        <begin position="1"/>
        <end position="249"/>
    </location>
</feature>
<keyword evidence="5 10" id="KW-1133">Transmembrane helix</keyword>
<comment type="subcellular location">
    <subcellularLocation>
        <location evidence="1">Cell membrane</location>
        <topology evidence="1">Multi-pass membrane protein</topology>
    </subcellularLocation>
</comment>
<evidence type="ECO:0000313" key="12">
    <source>
        <dbReference type="EMBL" id="KAG9478296.1"/>
    </source>
</evidence>
<feature type="transmembrane region" description="Helical" evidence="10">
    <location>
        <begin position="98"/>
        <end position="119"/>
    </location>
</feature>
<evidence type="ECO:0000256" key="9">
    <source>
        <dbReference type="ARBA" id="ARBA00023224"/>
    </source>
</evidence>
<dbReference type="AlphaFoldDB" id="A0A8J6K3W6"/>